<feature type="transmembrane region" description="Helical" evidence="5">
    <location>
        <begin position="94"/>
        <end position="115"/>
    </location>
</feature>
<accession>A0ABX8WHW0</accession>
<feature type="transmembrane region" description="Helical" evidence="5">
    <location>
        <begin position="121"/>
        <end position="141"/>
    </location>
</feature>
<evidence type="ECO:0000313" key="7">
    <source>
        <dbReference type="Proteomes" id="UP000825799"/>
    </source>
</evidence>
<evidence type="ECO:0000256" key="5">
    <source>
        <dbReference type="SAM" id="Phobius"/>
    </source>
</evidence>
<sequence>MMSSTAASLESNPHRERRPYSTAELIVDAAVHILGLVVAIAAGSILLALALLHTAPEAFPALMVYVATLVVVLGISLAFNLWPASPVKHYLARLDQAAIFLFIAGSYTPFLAVIGGTSAGVVMMSFVWGASLVGVALKLIVPERFGRVAIILYLAIGWSGVLVFQSLGQALPPSTLWLLLAGGITYSAGIVFHLWEKLKFQNALWHVFVVAGASLHLWAVIDCMVIARL</sequence>
<evidence type="ECO:0000256" key="1">
    <source>
        <dbReference type="ARBA" id="ARBA00004141"/>
    </source>
</evidence>
<gene>
    <name evidence="6" type="ORF">K1X15_06685</name>
</gene>
<keyword evidence="7" id="KW-1185">Reference proteome</keyword>
<reference evidence="6 7" key="1">
    <citation type="submission" date="2021-08" db="EMBL/GenBank/DDBJ databases">
        <title>Devosia salina sp. nov., isolated from the South China Sea sediment.</title>
        <authorList>
            <person name="Zhou Z."/>
        </authorList>
    </citation>
    <scope>NUCLEOTIDE SEQUENCE [LARGE SCALE GENOMIC DNA]</scope>
    <source>
        <strain evidence="6 7">SCS-3</strain>
    </source>
</reference>
<name>A0ABX8WHW0_9HYPH</name>
<dbReference type="PANTHER" id="PTHR20855">
    <property type="entry name" value="ADIPOR/PROGESTIN RECEPTOR-RELATED"/>
    <property type="match status" value="1"/>
</dbReference>
<protein>
    <submittedName>
        <fullName evidence="6">Hemolysin III family protein</fullName>
    </submittedName>
</protein>
<dbReference type="RefSeq" id="WP_220306716.1">
    <property type="nucleotide sequence ID" value="NZ_CP080590.1"/>
</dbReference>
<feature type="transmembrane region" description="Helical" evidence="5">
    <location>
        <begin position="174"/>
        <end position="195"/>
    </location>
</feature>
<evidence type="ECO:0000256" key="2">
    <source>
        <dbReference type="ARBA" id="ARBA00022692"/>
    </source>
</evidence>
<feature type="transmembrane region" description="Helical" evidence="5">
    <location>
        <begin position="58"/>
        <end position="82"/>
    </location>
</feature>
<dbReference type="PANTHER" id="PTHR20855:SF3">
    <property type="entry name" value="LD03007P"/>
    <property type="match status" value="1"/>
</dbReference>
<organism evidence="6 7">
    <name type="scientific">Devosia salina</name>
    <dbReference type="NCBI Taxonomy" id="2860336"/>
    <lineage>
        <taxon>Bacteria</taxon>
        <taxon>Pseudomonadati</taxon>
        <taxon>Pseudomonadota</taxon>
        <taxon>Alphaproteobacteria</taxon>
        <taxon>Hyphomicrobiales</taxon>
        <taxon>Devosiaceae</taxon>
        <taxon>Devosia</taxon>
    </lineage>
</organism>
<keyword evidence="2 5" id="KW-0812">Transmembrane</keyword>
<evidence type="ECO:0000313" key="6">
    <source>
        <dbReference type="EMBL" id="QYO78237.1"/>
    </source>
</evidence>
<feature type="transmembrane region" description="Helical" evidence="5">
    <location>
        <begin position="25"/>
        <end position="52"/>
    </location>
</feature>
<comment type="subcellular location">
    <subcellularLocation>
        <location evidence="1">Membrane</location>
        <topology evidence="1">Multi-pass membrane protein</topology>
    </subcellularLocation>
</comment>
<dbReference type="Pfam" id="PF03006">
    <property type="entry name" value="HlyIII"/>
    <property type="match status" value="1"/>
</dbReference>
<proteinExistence type="predicted"/>
<feature type="transmembrane region" description="Helical" evidence="5">
    <location>
        <begin position="207"/>
        <end position="227"/>
    </location>
</feature>
<evidence type="ECO:0000256" key="3">
    <source>
        <dbReference type="ARBA" id="ARBA00022989"/>
    </source>
</evidence>
<keyword evidence="4 5" id="KW-0472">Membrane</keyword>
<dbReference type="InterPro" id="IPR004254">
    <property type="entry name" value="AdipoR/HlyIII-related"/>
</dbReference>
<feature type="transmembrane region" description="Helical" evidence="5">
    <location>
        <begin position="148"/>
        <end position="168"/>
    </location>
</feature>
<keyword evidence="3 5" id="KW-1133">Transmembrane helix</keyword>
<evidence type="ECO:0000256" key="4">
    <source>
        <dbReference type="ARBA" id="ARBA00023136"/>
    </source>
</evidence>
<dbReference type="EMBL" id="CP080590">
    <property type="protein sequence ID" value="QYO78237.1"/>
    <property type="molecule type" value="Genomic_DNA"/>
</dbReference>
<dbReference type="Proteomes" id="UP000825799">
    <property type="component" value="Chromosome"/>
</dbReference>